<organism evidence="1 2">
    <name type="scientific">Persea americana</name>
    <name type="common">Avocado</name>
    <dbReference type="NCBI Taxonomy" id="3435"/>
    <lineage>
        <taxon>Eukaryota</taxon>
        <taxon>Viridiplantae</taxon>
        <taxon>Streptophyta</taxon>
        <taxon>Embryophyta</taxon>
        <taxon>Tracheophyta</taxon>
        <taxon>Spermatophyta</taxon>
        <taxon>Magnoliopsida</taxon>
        <taxon>Magnoliidae</taxon>
        <taxon>Laurales</taxon>
        <taxon>Lauraceae</taxon>
        <taxon>Persea</taxon>
    </lineage>
</organism>
<comment type="caution">
    <text evidence="1">The sequence shown here is derived from an EMBL/GenBank/DDBJ whole genome shotgun (WGS) entry which is preliminary data.</text>
</comment>
<proteinExistence type="predicted"/>
<accession>A0ACC2MTZ0</accession>
<evidence type="ECO:0000313" key="2">
    <source>
        <dbReference type="Proteomes" id="UP001234297"/>
    </source>
</evidence>
<sequence>MPDFEEYARILQRLAIEREQDHINQLHQNLESEVPENLQASPPVTPENEESCWIDDPLTSEDESDSQQSIMEVSSIEVACNVIVQDDSASEASSVEAADSENASGSISSGATSSWVTSTEIASSQPSSPEMVTLEFKSLPTGHHKEALVDEVFEEDPVNWSQIPNLIGDVWTDEILD</sequence>
<dbReference type="Proteomes" id="UP001234297">
    <property type="component" value="Chromosome 1"/>
</dbReference>
<keyword evidence="2" id="KW-1185">Reference proteome</keyword>
<dbReference type="EMBL" id="CM056809">
    <property type="protein sequence ID" value="KAJ8649194.1"/>
    <property type="molecule type" value="Genomic_DNA"/>
</dbReference>
<evidence type="ECO:0000313" key="1">
    <source>
        <dbReference type="EMBL" id="KAJ8649194.1"/>
    </source>
</evidence>
<protein>
    <submittedName>
        <fullName evidence="1">Uncharacterized protein</fullName>
    </submittedName>
</protein>
<reference evidence="1 2" key="1">
    <citation type="journal article" date="2022" name="Hortic Res">
        <title>A haplotype resolved chromosomal level avocado genome allows analysis of novel avocado genes.</title>
        <authorList>
            <person name="Nath O."/>
            <person name="Fletcher S.J."/>
            <person name="Hayward A."/>
            <person name="Shaw L.M."/>
            <person name="Masouleh A.K."/>
            <person name="Furtado A."/>
            <person name="Henry R.J."/>
            <person name="Mitter N."/>
        </authorList>
    </citation>
    <scope>NUCLEOTIDE SEQUENCE [LARGE SCALE GENOMIC DNA]</scope>
    <source>
        <strain evidence="2">cv. Hass</strain>
    </source>
</reference>
<name>A0ACC2MTZ0_PERAE</name>
<gene>
    <name evidence="1" type="ORF">MRB53_002217</name>
</gene>